<evidence type="ECO:0000313" key="1">
    <source>
        <dbReference type="EnsemblPlants" id="TuG1812G0200003145.01.T02"/>
    </source>
</evidence>
<evidence type="ECO:0000313" key="2">
    <source>
        <dbReference type="Proteomes" id="UP000015106"/>
    </source>
</evidence>
<sequence length="89" mass="9879">MVVCIGLVAPLSRACLLLPTCTSWKPQAWKPAHCTHSFRLRHEPRKSSQQKTEALARVPADEARLNPSLIAKLQVFHIHPQSCGGVVKM</sequence>
<dbReference type="Proteomes" id="UP000015106">
    <property type="component" value="Chromosome 2"/>
</dbReference>
<dbReference type="AlphaFoldDB" id="A0A8R7PFB8"/>
<reference evidence="1" key="3">
    <citation type="submission" date="2022-06" db="UniProtKB">
        <authorList>
            <consortium name="EnsemblPlants"/>
        </authorList>
    </citation>
    <scope>IDENTIFICATION</scope>
</reference>
<protein>
    <submittedName>
        <fullName evidence="1">Uncharacterized protein</fullName>
    </submittedName>
</protein>
<dbReference type="EnsemblPlants" id="TuG1812G0200003145.01.T02">
    <property type="protein sequence ID" value="TuG1812G0200003145.01.T02"/>
    <property type="gene ID" value="TuG1812G0200003145.01"/>
</dbReference>
<keyword evidence="2" id="KW-1185">Reference proteome</keyword>
<reference evidence="1" key="2">
    <citation type="submission" date="2018-03" db="EMBL/GenBank/DDBJ databases">
        <title>The Triticum urartu genome reveals the dynamic nature of wheat genome evolution.</title>
        <authorList>
            <person name="Ling H."/>
            <person name="Ma B."/>
            <person name="Shi X."/>
            <person name="Liu H."/>
            <person name="Dong L."/>
            <person name="Sun H."/>
            <person name="Cao Y."/>
            <person name="Gao Q."/>
            <person name="Zheng S."/>
            <person name="Li Y."/>
            <person name="Yu Y."/>
            <person name="Du H."/>
            <person name="Qi M."/>
            <person name="Li Y."/>
            <person name="Yu H."/>
            <person name="Cui Y."/>
            <person name="Wang N."/>
            <person name="Chen C."/>
            <person name="Wu H."/>
            <person name="Zhao Y."/>
            <person name="Zhang J."/>
            <person name="Li Y."/>
            <person name="Zhou W."/>
            <person name="Zhang B."/>
            <person name="Hu W."/>
            <person name="Eijk M."/>
            <person name="Tang J."/>
            <person name="Witsenboer H."/>
            <person name="Zhao S."/>
            <person name="Li Z."/>
            <person name="Zhang A."/>
            <person name="Wang D."/>
            <person name="Liang C."/>
        </authorList>
    </citation>
    <scope>NUCLEOTIDE SEQUENCE [LARGE SCALE GENOMIC DNA]</scope>
    <source>
        <strain evidence="1">cv. G1812</strain>
    </source>
</reference>
<organism evidence="1 2">
    <name type="scientific">Triticum urartu</name>
    <name type="common">Red wild einkorn</name>
    <name type="synonym">Crithodium urartu</name>
    <dbReference type="NCBI Taxonomy" id="4572"/>
    <lineage>
        <taxon>Eukaryota</taxon>
        <taxon>Viridiplantae</taxon>
        <taxon>Streptophyta</taxon>
        <taxon>Embryophyta</taxon>
        <taxon>Tracheophyta</taxon>
        <taxon>Spermatophyta</taxon>
        <taxon>Magnoliopsida</taxon>
        <taxon>Liliopsida</taxon>
        <taxon>Poales</taxon>
        <taxon>Poaceae</taxon>
        <taxon>BOP clade</taxon>
        <taxon>Pooideae</taxon>
        <taxon>Triticodae</taxon>
        <taxon>Triticeae</taxon>
        <taxon>Triticinae</taxon>
        <taxon>Triticum</taxon>
    </lineage>
</organism>
<proteinExistence type="predicted"/>
<dbReference type="Gramene" id="TuG1812G0200003145.01.T02">
    <property type="protein sequence ID" value="TuG1812G0200003145.01.T02"/>
    <property type="gene ID" value="TuG1812G0200003145.01"/>
</dbReference>
<accession>A0A8R7PFB8</accession>
<name>A0A8R7PFB8_TRIUA</name>
<reference evidence="2" key="1">
    <citation type="journal article" date="2013" name="Nature">
        <title>Draft genome of the wheat A-genome progenitor Triticum urartu.</title>
        <authorList>
            <person name="Ling H.Q."/>
            <person name="Zhao S."/>
            <person name="Liu D."/>
            <person name="Wang J."/>
            <person name="Sun H."/>
            <person name="Zhang C."/>
            <person name="Fan H."/>
            <person name="Li D."/>
            <person name="Dong L."/>
            <person name="Tao Y."/>
            <person name="Gao C."/>
            <person name="Wu H."/>
            <person name="Li Y."/>
            <person name="Cui Y."/>
            <person name="Guo X."/>
            <person name="Zheng S."/>
            <person name="Wang B."/>
            <person name="Yu K."/>
            <person name="Liang Q."/>
            <person name="Yang W."/>
            <person name="Lou X."/>
            <person name="Chen J."/>
            <person name="Feng M."/>
            <person name="Jian J."/>
            <person name="Zhang X."/>
            <person name="Luo G."/>
            <person name="Jiang Y."/>
            <person name="Liu J."/>
            <person name="Wang Z."/>
            <person name="Sha Y."/>
            <person name="Zhang B."/>
            <person name="Wu H."/>
            <person name="Tang D."/>
            <person name="Shen Q."/>
            <person name="Xue P."/>
            <person name="Zou S."/>
            <person name="Wang X."/>
            <person name="Liu X."/>
            <person name="Wang F."/>
            <person name="Yang Y."/>
            <person name="An X."/>
            <person name="Dong Z."/>
            <person name="Zhang K."/>
            <person name="Zhang X."/>
            <person name="Luo M.C."/>
            <person name="Dvorak J."/>
            <person name="Tong Y."/>
            <person name="Wang J."/>
            <person name="Yang H."/>
            <person name="Li Z."/>
            <person name="Wang D."/>
            <person name="Zhang A."/>
            <person name="Wang J."/>
        </authorList>
    </citation>
    <scope>NUCLEOTIDE SEQUENCE</scope>
    <source>
        <strain evidence="2">cv. G1812</strain>
    </source>
</reference>